<dbReference type="KEGG" id="ptc:phytr_9600"/>
<dbReference type="PROSITE" id="PS50297">
    <property type="entry name" value="ANK_REP_REGION"/>
    <property type="match status" value="1"/>
</dbReference>
<dbReference type="SMART" id="SM00248">
    <property type="entry name" value="ANK"/>
    <property type="match status" value="1"/>
</dbReference>
<dbReference type="Proteomes" id="UP000241762">
    <property type="component" value="Chromosome"/>
</dbReference>
<feature type="repeat" description="ANK" evidence="1">
    <location>
        <begin position="63"/>
        <end position="95"/>
    </location>
</feature>
<protein>
    <submittedName>
        <fullName evidence="3">Uncharacterized protein</fullName>
    </submittedName>
</protein>
<reference evidence="3 4" key="1">
    <citation type="submission" date="2018-03" db="EMBL/GenBank/DDBJ databases">
        <title>A gene transfer event suggests a long-term partnership between eustigmatophyte algae and a novel lineage of endosymbiotic bacteria.</title>
        <authorList>
            <person name="Yurchenko T."/>
            <person name="Sevcikova T."/>
            <person name="Pribyl P."/>
            <person name="El Karkouri K."/>
            <person name="Klimes V."/>
            <person name="Amaral R."/>
            <person name="Zbrankova V."/>
            <person name="Kim E."/>
            <person name="Raoult D."/>
            <person name="Santos L.M.A."/>
            <person name="Elias M."/>
        </authorList>
    </citation>
    <scope>NUCLEOTIDE SEQUENCE [LARGE SCALE GENOMIC DNA]</scope>
    <source>
        <strain evidence="3">CCALA 838</strain>
    </source>
</reference>
<evidence type="ECO:0000313" key="3">
    <source>
        <dbReference type="EMBL" id="AVP87888.1"/>
    </source>
</evidence>
<evidence type="ECO:0000256" key="2">
    <source>
        <dbReference type="SAM" id="MobiDB-lite"/>
    </source>
</evidence>
<dbReference type="InterPro" id="IPR002110">
    <property type="entry name" value="Ankyrin_rpt"/>
</dbReference>
<keyword evidence="1" id="KW-0040">ANK repeat</keyword>
<evidence type="ECO:0000256" key="1">
    <source>
        <dbReference type="PROSITE-ProRule" id="PRU00023"/>
    </source>
</evidence>
<dbReference type="OrthoDB" id="639983at2"/>
<keyword evidence="4" id="KW-1185">Reference proteome</keyword>
<name>A0A2P1P9E0_9RICK</name>
<dbReference type="EMBL" id="CP027845">
    <property type="protein sequence ID" value="AVP87888.1"/>
    <property type="molecule type" value="Genomic_DNA"/>
</dbReference>
<gene>
    <name evidence="3" type="ORF">phytr_9600</name>
</gene>
<dbReference type="SUPFAM" id="SSF48403">
    <property type="entry name" value="Ankyrin repeat"/>
    <property type="match status" value="1"/>
</dbReference>
<dbReference type="InterPro" id="IPR036770">
    <property type="entry name" value="Ankyrin_rpt-contain_sf"/>
</dbReference>
<dbReference type="PROSITE" id="PS50088">
    <property type="entry name" value="ANK_REPEAT"/>
    <property type="match status" value="1"/>
</dbReference>
<sequence length="142" mass="16118">MKTNLHEIKDRILAKTLEKVIGEHSHKKIIQINSEILNAYQKELGKIEKLFHNIEKDINFREEGKTPLYTAIKEGYGELANYLINNGADANNINEENQTALDAIEAWCKASLGDPAFPEVDWNGPEMDTIGENPDYPITTDY</sequence>
<dbReference type="Gene3D" id="1.25.40.20">
    <property type="entry name" value="Ankyrin repeat-containing domain"/>
    <property type="match status" value="1"/>
</dbReference>
<evidence type="ECO:0000313" key="4">
    <source>
        <dbReference type="Proteomes" id="UP000241762"/>
    </source>
</evidence>
<feature type="region of interest" description="Disordered" evidence="2">
    <location>
        <begin position="121"/>
        <end position="142"/>
    </location>
</feature>
<dbReference type="Pfam" id="PF13857">
    <property type="entry name" value="Ank_5"/>
    <property type="match status" value="1"/>
</dbReference>
<dbReference type="RefSeq" id="WP_106874728.1">
    <property type="nucleotide sequence ID" value="NZ_CP027845.1"/>
</dbReference>
<accession>A0A2P1P9E0</accession>
<proteinExistence type="predicted"/>
<dbReference type="AlphaFoldDB" id="A0A2P1P9E0"/>
<organism evidence="3 4">
    <name type="scientific">Candidatus Phycorickettsia trachydisci</name>
    <dbReference type="NCBI Taxonomy" id="2115978"/>
    <lineage>
        <taxon>Bacteria</taxon>
        <taxon>Pseudomonadati</taxon>
        <taxon>Pseudomonadota</taxon>
        <taxon>Alphaproteobacteria</taxon>
        <taxon>Rickettsiales</taxon>
        <taxon>Rickettsiaceae</taxon>
        <taxon>Candidatus Phycorickettsia</taxon>
    </lineage>
</organism>